<dbReference type="Pfam" id="PF07521">
    <property type="entry name" value="RMMBL"/>
    <property type="match status" value="1"/>
</dbReference>
<dbReference type="GO" id="GO:0004521">
    <property type="term" value="F:RNA endonuclease activity"/>
    <property type="evidence" value="ECO:0007669"/>
    <property type="project" value="TreeGrafter"/>
</dbReference>
<dbReference type="InterPro" id="IPR001279">
    <property type="entry name" value="Metallo-B-lactamas"/>
</dbReference>
<evidence type="ECO:0000313" key="4">
    <source>
        <dbReference type="EMBL" id="RDZ29069.1"/>
    </source>
</evidence>
<keyword evidence="5" id="KW-1185">Reference proteome</keyword>
<dbReference type="CDD" id="cd16295">
    <property type="entry name" value="TTHA0252-CPSF-like_MBL-fold"/>
    <property type="match status" value="1"/>
</dbReference>
<dbReference type="OrthoDB" id="9803916at2"/>
<sequence>MRVHFHGAAGEVTGSLHEVVAAGRRVLLDCGMIQGSPEAEARNADPFPFDAAALDALVISHAHIDHIGRVPLLVRRGFRGAIHAQAATADLMRIMLLDAAHIAESEAERANRRRAHGQPEAVPLYTAADVEAAMAQVRPLPYDRRENILPGVDLAFREAGHILGSAAVELWADGRKLVFSGDLGPKGTPILRDPAPIDSADLVLMESTYGNRLHRDRAETIRELGRILDETWQDGGNVLIPAFAVGRSQELLYWFAKHWDEWQMSRWRIFLDSPMAAKVVAVYDRHADLFDEGAQRVWREQPNPFRLPNLRLTESSEDSIAINAVERGAIVIAGSGMANAGRILHHFRHRLDNPSTRVVFVGYQGEGTLGRRLVDGAKWVRIHGRDVRVQAQRHTVGGLSAHTDQRGLMEWYGAINGGAGADHPPLALVHGEDQAREALAGEIGQRYGIKPVLVRPGMRFDV</sequence>
<dbReference type="EMBL" id="QTSU01000001">
    <property type="protein sequence ID" value="RDZ29069.1"/>
    <property type="molecule type" value="Genomic_DNA"/>
</dbReference>
<dbReference type="SMART" id="SM01027">
    <property type="entry name" value="Beta-Casp"/>
    <property type="match status" value="1"/>
</dbReference>
<name>A0A371K558_9GAMM</name>
<proteinExistence type="predicted"/>
<accession>A0A371K558</accession>
<keyword evidence="1 4" id="KW-0378">Hydrolase</keyword>
<organism evidence="4 5">
    <name type="scientific">Lysobacter silvisoli</name>
    <dbReference type="NCBI Taxonomy" id="2293254"/>
    <lineage>
        <taxon>Bacteria</taxon>
        <taxon>Pseudomonadati</taxon>
        <taxon>Pseudomonadota</taxon>
        <taxon>Gammaproteobacteria</taxon>
        <taxon>Lysobacterales</taxon>
        <taxon>Lysobacteraceae</taxon>
        <taxon>Lysobacter</taxon>
    </lineage>
</organism>
<dbReference type="Proteomes" id="UP000264492">
    <property type="component" value="Unassembled WGS sequence"/>
</dbReference>
<dbReference type="Pfam" id="PF00753">
    <property type="entry name" value="Lactamase_B"/>
    <property type="match status" value="1"/>
</dbReference>
<dbReference type="AlphaFoldDB" id="A0A371K558"/>
<dbReference type="InterPro" id="IPR050698">
    <property type="entry name" value="MBL"/>
</dbReference>
<dbReference type="PANTHER" id="PTHR11203">
    <property type="entry name" value="CLEAVAGE AND POLYADENYLATION SPECIFICITY FACTOR FAMILY MEMBER"/>
    <property type="match status" value="1"/>
</dbReference>
<reference evidence="4 5" key="1">
    <citation type="submission" date="2018-08" db="EMBL/GenBank/DDBJ databases">
        <title>Lysobacter sp. zong2l5, whole genome shotgun sequence.</title>
        <authorList>
            <person name="Zhang X."/>
            <person name="Feng G."/>
            <person name="Zhu H."/>
        </authorList>
    </citation>
    <scope>NUCLEOTIDE SEQUENCE [LARGE SCALE GENOMIC DNA]</scope>
    <source>
        <strain evidence="5">zong2l5</strain>
    </source>
</reference>
<evidence type="ECO:0000259" key="3">
    <source>
        <dbReference type="SMART" id="SM01027"/>
    </source>
</evidence>
<evidence type="ECO:0000256" key="1">
    <source>
        <dbReference type="ARBA" id="ARBA00022801"/>
    </source>
</evidence>
<gene>
    <name evidence="4" type="ORF">DX914_08220</name>
</gene>
<protein>
    <submittedName>
        <fullName evidence="4">MBL fold metallo-hydrolase</fullName>
    </submittedName>
</protein>
<dbReference type="GO" id="GO:0016787">
    <property type="term" value="F:hydrolase activity"/>
    <property type="evidence" value="ECO:0007669"/>
    <property type="project" value="UniProtKB-KW"/>
</dbReference>
<evidence type="ECO:0000259" key="2">
    <source>
        <dbReference type="SMART" id="SM00849"/>
    </source>
</evidence>
<feature type="domain" description="Metallo-beta-lactamase" evidence="2">
    <location>
        <begin position="13"/>
        <end position="228"/>
    </location>
</feature>
<dbReference type="InterPro" id="IPR011108">
    <property type="entry name" value="RMMBL"/>
</dbReference>
<dbReference type="SMART" id="SM00849">
    <property type="entry name" value="Lactamase_B"/>
    <property type="match status" value="1"/>
</dbReference>
<dbReference type="Gene3D" id="3.60.15.10">
    <property type="entry name" value="Ribonuclease Z/Hydroxyacylglutathione hydrolase-like"/>
    <property type="match status" value="1"/>
</dbReference>
<dbReference type="InterPro" id="IPR022712">
    <property type="entry name" value="Beta_Casp"/>
</dbReference>
<dbReference type="Gene3D" id="3.40.50.10890">
    <property type="match status" value="1"/>
</dbReference>
<dbReference type="InterPro" id="IPR036866">
    <property type="entry name" value="RibonucZ/Hydroxyglut_hydro"/>
</dbReference>
<dbReference type="Pfam" id="PF10996">
    <property type="entry name" value="Beta-Casp"/>
    <property type="match status" value="1"/>
</dbReference>
<evidence type="ECO:0000313" key="5">
    <source>
        <dbReference type="Proteomes" id="UP000264492"/>
    </source>
</evidence>
<dbReference type="RefSeq" id="WP_115858503.1">
    <property type="nucleotide sequence ID" value="NZ_QTSU01000001.1"/>
</dbReference>
<dbReference type="PANTHER" id="PTHR11203:SF37">
    <property type="entry name" value="INTEGRATOR COMPLEX SUBUNIT 11"/>
    <property type="match status" value="1"/>
</dbReference>
<feature type="domain" description="Beta-Casp" evidence="3">
    <location>
        <begin position="248"/>
        <end position="373"/>
    </location>
</feature>
<comment type="caution">
    <text evidence="4">The sequence shown here is derived from an EMBL/GenBank/DDBJ whole genome shotgun (WGS) entry which is preliminary data.</text>
</comment>
<dbReference type="SUPFAM" id="SSF56281">
    <property type="entry name" value="Metallo-hydrolase/oxidoreductase"/>
    <property type="match status" value="1"/>
</dbReference>